<comment type="caution">
    <text evidence="3">The sequence shown here is derived from an EMBL/GenBank/DDBJ whole genome shotgun (WGS) entry which is preliminary data.</text>
</comment>
<keyword evidence="1" id="KW-0238">DNA-binding</keyword>
<gene>
    <name evidence="3" type="ORF">ENM28_04470</name>
</gene>
<evidence type="ECO:0000256" key="1">
    <source>
        <dbReference type="ARBA" id="ARBA00023125"/>
    </source>
</evidence>
<dbReference type="Pfam" id="PF01381">
    <property type="entry name" value="HTH_3"/>
    <property type="match status" value="1"/>
</dbReference>
<dbReference type="EMBL" id="DRXE01000171">
    <property type="protein sequence ID" value="HHM67959.1"/>
    <property type="molecule type" value="Genomic_DNA"/>
</dbReference>
<proteinExistence type="predicted"/>
<feature type="domain" description="HTH cro/C1-type" evidence="2">
    <location>
        <begin position="9"/>
        <end position="63"/>
    </location>
</feature>
<name>A0A7C5REN8_9DEIN</name>
<dbReference type="SMART" id="SM00530">
    <property type="entry name" value="HTH_XRE"/>
    <property type="match status" value="1"/>
</dbReference>
<evidence type="ECO:0000313" key="3">
    <source>
        <dbReference type="EMBL" id="HHM67959.1"/>
    </source>
</evidence>
<protein>
    <submittedName>
        <fullName evidence="3">XRE family transcriptional regulator</fullName>
    </submittedName>
</protein>
<dbReference type="GO" id="GO:0003677">
    <property type="term" value="F:DNA binding"/>
    <property type="evidence" value="ECO:0007669"/>
    <property type="project" value="UniProtKB-KW"/>
</dbReference>
<accession>A0A7C5REN8</accession>
<dbReference type="InterPro" id="IPR010982">
    <property type="entry name" value="Lambda_DNA-bd_dom_sf"/>
</dbReference>
<dbReference type="PROSITE" id="PS50943">
    <property type="entry name" value="HTH_CROC1"/>
    <property type="match status" value="1"/>
</dbReference>
<dbReference type="GO" id="GO:0005829">
    <property type="term" value="C:cytosol"/>
    <property type="evidence" value="ECO:0007669"/>
    <property type="project" value="TreeGrafter"/>
</dbReference>
<dbReference type="InterPro" id="IPR001387">
    <property type="entry name" value="Cro/C1-type_HTH"/>
</dbReference>
<dbReference type="SUPFAM" id="SSF47413">
    <property type="entry name" value="lambda repressor-like DNA-binding domains"/>
    <property type="match status" value="1"/>
</dbReference>
<dbReference type="GO" id="GO:0003700">
    <property type="term" value="F:DNA-binding transcription factor activity"/>
    <property type="evidence" value="ECO:0007669"/>
    <property type="project" value="TreeGrafter"/>
</dbReference>
<sequence length="69" mass="7787">MTNGIGRFIREARRQKGLSQAELAKRIGLTQSGISMIERGLIVPRLPTLLRIFRELELSVDLLKEDPNA</sequence>
<dbReference type="InterPro" id="IPR050807">
    <property type="entry name" value="TransReg_Diox_bact_type"/>
</dbReference>
<reference evidence="3" key="1">
    <citation type="journal article" date="2020" name="mSystems">
        <title>Genome- and Community-Level Interaction Insights into Carbon Utilization and Element Cycling Functions of Hydrothermarchaeota in Hydrothermal Sediment.</title>
        <authorList>
            <person name="Zhou Z."/>
            <person name="Liu Y."/>
            <person name="Xu W."/>
            <person name="Pan J."/>
            <person name="Luo Z.H."/>
            <person name="Li M."/>
        </authorList>
    </citation>
    <scope>NUCLEOTIDE SEQUENCE [LARGE SCALE GENOMIC DNA]</scope>
    <source>
        <strain evidence="3">SpSt-1071</strain>
    </source>
</reference>
<dbReference type="PANTHER" id="PTHR46797">
    <property type="entry name" value="HTH-TYPE TRANSCRIPTIONAL REGULATOR"/>
    <property type="match status" value="1"/>
</dbReference>
<organism evidence="3">
    <name type="scientific">Thermus caliditerrae</name>
    <dbReference type="NCBI Taxonomy" id="1330700"/>
    <lineage>
        <taxon>Bacteria</taxon>
        <taxon>Thermotogati</taxon>
        <taxon>Deinococcota</taxon>
        <taxon>Deinococci</taxon>
        <taxon>Thermales</taxon>
        <taxon>Thermaceae</taxon>
        <taxon>Thermus</taxon>
    </lineage>
</organism>
<dbReference type="AlphaFoldDB" id="A0A7C5REN8"/>
<dbReference type="PANTHER" id="PTHR46797:SF1">
    <property type="entry name" value="METHYLPHOSPHONATE SYNTHASE"/>
    <property type="match status" value="1"/>
</dbReference>
<dbReference type="Gene3D" id="1.10.260.40">
    <property type="entry name" value="lambda repressor-like DNA-binding domains"/>
    <property type="match status" value="1"/>
</dbReference>
<dbReference type="CDD" id="cd00093">
    <property type="entry name" value="HTH_XRE"/>
    <property type="match status" value="1"/>
</dbReference>
<evidence type="ECO:0000259" key="2">
    <source>
        <dbReference type="PROSITE" id="PS50943"/>
    </source>
</evidence>